<dbReference type="PANTHER" id="PTHR14614">
    <property type="entry name" value="HEPATOCELLULAR CARCINOMA-ASSOCIATED ANTIGEN"/>
    <property type="match status" value="1"/>
</dbReference>
<dbReference type="OrthoDB" id="46564at2759"/>
<dbReference type="Proteomes" id="UP000649617">
    <property type="component" value="Unassembled WGS sequence"/>
</dbReference>
<comment type="caution">
    <text evidence="1">The sequence shown here is derived from an EMBL/GenBank/DDBJ whole genome shotgun (WGS) entry which is preliminary data.</text>
</comment>
<dbReference type="Pfam" id="PF10294">
    <property type="entry name" value="Methyltransf_16"/>
    <property type="match status" value="1"/>
</dbReference>
<dbReference type="InterPro" id="IPR019410">
    <property type="entry name" value="Methyltransf_16"/>
</dbReference>
<dbReference type="SUPFAM" id="SSF53335">
    <property type="entry name" value="S-adenosyl-L-methionine-dependent methyltransferases"/>
    <property type="match status" value="1"/>
</dbReference>
<dbReference type="AlphaFoldDB" id="A0A812UNW8"/>
<organism evidence="1 2">
    <name type="scientific">Symbiodinium pilosum</name>
    <name type="common">Dinoflagellate</name>
    <dbReference type="NCBI Taxonomy" id="2952"/>
    <lineage>
        <taxon>Eukaryota</taxon>
        <taxon>Sar</taxon>
        <taxon>Alveolata</taxon>
        <taxon>Dinophyceae</taxon>
        <taxon>Suessiales</taxon>
        <taxon>Symbiodiniaceae</taxon>
        <taxon>Symbiodinium</taxon>
    </lineage>
</organism>
<proteinExistence type="predicted"/>
<dbReference type="InterPro" id="IPR029063">
    <property type="entry name" value="SAM-dependent_MTases_sf"/>
</dbReference>
<dbReference type="EMBL" id="CAJNIZ010037557">
    <property type="protein sequence ID" value="CAE7571885.1"/>
    <property type="molecule type" value="Genomic_DNA"/>
</dbReference>
<dbReference type="Gene3D" id="3.40.50.150">
    <property type="entry name" value="Vaccinia Virus protein VP39"/>
    <property type="match status" value="1"/>
</dbReference>
<keyword evidence="2" id="KW-1185">Reference proteome</keyword>
<name>A0A812UNW8_SYMPI</name>
<reference evidence="1" key="1">
    <citation type="submission" date="2021-02" db="EMBL/GenBank/DDBJ databases">
        <authorList>
            <person name="Dougan E. K."/>
            <person name="Rhodes N."/>
            <person name="Thang M."/>
            <person name="Chan C."/>
        </authorList>
    </citation>
    <scope>NUCLEOTIDE SEQUENCE</scope>
</reference>
<accession>A0A812UNW8</accession>
<protein>
    <submittedName>
        <fullName evidence="1">Mettl21c protein</fullName>
    </submittedName>
</protein>
<gene>
    <name evidence="1" type="primary">Mettl21c</name>
    <name evidence="1" type="ORF">SPIL2461_LOCUS15395</name>
</gene>
<evidence type="ECO:0000313" key="2">
    <source>
        <dbReference type="Proteomes" id="UP000649617"/>
    </source>
</evidence>
<dbReference type="PANTHER" id="PTHR14614:SF132">
    <property type="entry name" value="PROTEIN-LYSINE METHYLTRANSFERASE C42C1.13"/>
    <property type="match status" value="1"/>
</dbReference>
<evidence type="ECO:0000313" key="1">
    <source>
        <dbReference type="EMBL" id="CAE7571885.1"/>
    </source>
</evidence>
<sequence length="243" mass="26070">MEAAAIHGCNQRADCVEFSHGLLAKPLRLEQRGATSGDFVQGTSSVIWPAASRLAVYLCDHPDLIQNKSVLELGAGLGLVGAACAAAGAKPVLVTDCERALPLLHQNQALLAQDSILLDVGRLEWGLAADHERILEGYPQGFDLVVGSDIILSSFDLDKLFESCRALLSRTKDSRLLLAFEFREDWESIGNFIGWAEEAGMEVHHEELGGLAELRADVCGWRRKCGGPLIPGGPAGEESACLP</sequence>